<feature type="region of interest" description="Disordered" evidence="1">
    <location>
        <begin position="1"/>
        <end position="75"/>
    </location>
</feature>
<evidence type="ECO:0000313" key="2">
    <source>
        <dbReference type="EMBL" id="WMV58847.1"/>
    </source>
</evidence>
<feature type="compositionally biased region" description="Basic residues" evidence="1">
    <location>
        <begin position="54"/>
        <end position="68"/>
    </location>
</feature>
<dbReference type="AlphaFoldDB" id="A0AAF0ZZS1"/>
<sequence>MDTNLQKGTKRAERTKNFSVPSLEGENQVGETKEHSASRRVVLRCSVGSPKVTNLRKLKTKARRRWNRSKGGSPS</sequence>
<organism evidence="2 3">
    <name type="scientific">Solanum verrucosum</name>
    <dbReference type="NCBI Taxonomy" id="315347"/>
    <lineage>
        <taxon>Eukaryota</taxon>
        <taxon>Viridiplantae</taxon>
        <taxon>Streptophyta</taxon>
        <taxon>Embryophyta</taxon>
        <taxon>Tracheophyta</taxon>
        <taxon>Spermatophyta</taxon>
        <taxon>Magnoliopsida</taxon>
        <taxon>eudicotyledons</taxon>
        <taxon>Gunneridae</taxon>
        <taxon>Pentapetalae</taxon>
        <taxon>asterids</taxon>
        <taxon>lamiids</taxon>
        <taxon>Solanales</taxon>
        <taxon>Solanaceae</taxon>
        <taxon>Solanoideae</taxon>
        <taxon>Solaneae</taxon>
        <taxon>Solanum</taxon>
    </lineage>
</organism>
<keyword evidence="3" id="KW-1185">Reference proteome</keyword>
<reference evidence="2" key="1">
    <citation type="submission" date="2023-08" db="EMBL/GenBank/DDBJ databases">
        <title>A de novo genome assembly of Solanum verrucosum Schlechtendal, a Mexican diploid species geographically isolated from the other diploid A-genome species in potato relatives.</title>
        <authorList>
            <person name="Hosaka K."/>
        </authorList>
    </citation>
    <scope>NUCLEOTIDE SEQUENCE</scope>
    <source>
        <tissue evidence="2">Young leaves</tissue>
    </source>
</reference>
<accession>A0AAF0ZZS1</accession>
<dbReference type="Proteomes" id="UP001234989">
    <property type="component" value="Chromosome 12"/>
</dbReference>
<name>A0AAF0ZZS1_SOLVR</name>
<protein>
    <submittedName>
        <fullName evidence="2">Uncharacterized protein</fullName>
    </submittedName>
</protein>
<evidence type="ECO:0000256" key="1">
    <source>
        <dbReference type="SAM" id="MobiDB-lite"/>
    </source>
</evidence>
<evidence type="ECO:0000313" key="3">
    <source>
        <dbReference type="Proteomes" id="UP001234989"/>
    </source>
</evidence>
<gene>
    <name evidence="2" type="ORF">MTR67_052232</name>
</gene>
<proteinExistence type="predicted"/>
<dbReference type="EMBL" id="CP133623">
    <property type="protein sequence ID" value="WMV58847.1"/>
    <property type="molecule type" value="Genomic_DNA"/>
</dbReference>